<evidence type="ECO:0000313" key="2">
    <source>
        <dbReference type="Proteomes" id="UP001149074"/>
    </source>
</evidence>
<dbReference type="RefSeq" id="XP_056478294.1">
    <property type="nucleotide sequence ID" value="XM_056615322.1"/>
</dbReference>
<keyword evidence="2" id="KW-1185">Reference proteome</keyword>
<proteinExistence type="predicted"/>
<accession>A0A9W9G167</accession>
<dbReference type="GeneID" id="81354301"/>
<sequence>MRLPEIALGLQNEDSNWDEVSVDQARTWLTFCCMDLGRHINQNYFISEVTRYTELGKHLLYTPFCRNVDFRIDAYLEVLSIANNARKTFQFSNNFKSEPISVENLELLQESNHKLDSWYHRHSTAVDPVYQSYSKPQDRDRMKIPYNLIRMYTNGYVLHGLKPGVSAIHPLRVHFVGIAVDAGIKLLDCALQSMNYQSTLKYSIDYSDSSLGSAINYLLHACNVAFHYVNTNEIIQVLERAQKMFQNANLNSKAQELSNALGQLVQANAVSSEMNTSSHQDQAMNDHQMSDNPDWLSNFRLPLSDFSLDEVSLENIFLYSGE</sequence>
<gene>
    <name evidence="1" type="ORF">N7532_002828</name>
</gene>
<comment type="caution">
    <text evidence="1">The sequence shown here is derived from an EMBL/GenBank/DDBJ whole genome shotgun (WGS) entry which is preliminary data.</text>
</comment>
<organism evidence="1 2">
    <name type="scientific">Penicillium argentinense</name>
    <dbReference type="NCBI Taxonomy" id="1131581"/>
    <lineage>
        <taxon>Eukaryota</taxon>
        <taxon>Fungi</taxon>
        <taxon>Dikarya</taxon>
        <taxon>Ascomycota</taxon>
        <taxon>Pezizomycotina</taxon>
        <taxon>Eurotiomycetes</taxon>
        <taxon>Eurotiomycetidae</taxon>
        <taxon>Eurotiales</taxon>
        <taxon>Aspergillaceae</taxon>
        <taxon>Penicillium</taxon>
    </lineage>
</organism>
<dbReference type="EMBL" id="JAPQKI010000003">
    <property type="protein sequence ID" value="KAJ5110183.1"/>
    <property type="molecule type" value="Genomic_DNA"/>
</dbReference>
<dbReference type="Proteomes" id="UP001149074">
    <property type="component" value="Unassembled WGS sequence"/>
</dbReference>
<dbReference type="OrthoDB" id="4454541at2759"/>
<name>A0A9W9G167_9EURO</name>
<dbReference type="AlphaFoldDB" id="A0A9W9G167"/>
<evidence type="ECO:0000313" key="1">
    <source>
        <dbReference type="EMBL" id="KAJ5110183.1"/>
    </source>
</evidence>
<reference evidence="1" key="2">
    <citation type="journal article" date="2023" name="IMA Fungus">
        <title>Comparative genomic study of the Penicillium genus elucidates a diverse pangenome and 15 lateral gene transfer events.</title>
        <authorList>
            <person name="Petersen C."/>
            <person name="Sorensen T."/>
            <person name="Nielsen M.R."/>
            <person name="Sondergaard T.E."/>
            <person name="Sorensen J.L."/>
            <person name="Fitzpatrick D.A."/>
            <person name="Frisvad J.C."/>
            <person name="Nielsen K.L."/>
        </authorList>
    </citation>
    <scope>NUCLEOTIDE SEQUENCE</scope>
    <source>
        <strain evidence="1">IBT 30761</strain>
    </source>
</reference>
<protein>
    <submittedName>
        <fullName evidence="1">Uncharacterized protein</fullName>
    </submittedName>
</protein>
<reference evidence="1" key="1">
    <citation type="submission" date="2022-11" db="EMBL/GenBank/DDBJ databases">
        <authorList>
            <person name="Petersen C."/>
        </authorList>
    </citation>
    <scope>NUCLEOTIDE SEQUENCE</scope>
    <source>
        <strain evidence="1">IBT 30761</strain>
    </source>
</reference>